<dbReference type="AlphaFoldDB" id="A0A4R6S0Y6"/>
<comment type="caution">
    <text evidence="2">The sequence shown here is derived from an EMBL/GenBank/DDBJ whole genome shotgun (WGS) entry which is preliminary data.</text>
</comment>
<evidence type="ECO:0000256" key="1">
    <source>
        <dbReference type="SAM" id="MobiDB-lite"/>
    </source>
</evidence>
<feature type="compositionally biased region" description="Basic and acidic residues" evidence="1">
    <location>
        <begin position="51"/>
        <end position="62"/>
    </location>
</feature>
<dbReference type="EMBL" id="SNYA01000003">
    <property type="protein sequence ID" value="TDP93130.1"/>
    <property type="molecule type" value="Genomic_DNA"/>
</dbReference>
<dbReference type="RefSeq" id="WP_133616269.1">
    <property type="nucleotide sequence ID" value="NZ_SNYA01000003.1"/>
</dbReference>
<proteinExistence type="predicted"/>
<accession>A0A4R6S0Y6</accession>
<dbReference type="OrthoDB" id="4991166at2"/>
<keyword evidence="3" id="KW-1185">Reference proteome</keyword>
<organism evidence="2 3">
    <name type="scientific">Leucobacter luti</name>
    <dbReference type="NCBI Taxonomy" id="340320"/>
    <lineage>
        <taxon>Bacteria</taxon>
        <taxon>Bacillati</taxon>
        <taxon>Actinomycetota</taxon>
        <taxon>Actinomycetes</taxon>
        <taxon>Micrococcales</taxon>
        <taxon>Microbacteriaceae</taxon>
        <taxon>Leucobacter</taxon>
    </lineage>
</organism>
<feature type="region of interest" description="Disordered" evidence="1">
    <location>
        <begin position="1"/>
        <end position="68"/>
    </location>
</feature>
<evidence type="ECO:0000313" key="2">
    <source>
        <dbReference type="EMBL" id="TDP93130.1"/>
    </source>
</evidence>
<evidence type="ECO:0000313" key="3">
    <source>
        <dbReference type="Proteomes" id="UP000295601"/>
    </source>
</evidence>
<protein>
    <submittedName>
        <fullName evidence="2">Uncharacterized protein</fullName>
    </submittedName>
</protein>
<sequence>MTTGHHSNVPHHATRTEAPNGEGTAHPSREGATLDHPVLDGATEYYGDDAEVSREAVPRADIAEAQQD</sequence>
<dbReference type="Proteomes" id="UP000295601">
    <property type="component" value="Unassembled WGS sequence"/>
</dbReference>
<name>A0A4R6S0Y6_9MICO</name>
<gene>
    <name evidence="2" type="ORF">EDF62_1105</name>
</gene>
<reference evidence="2 3" key="1">
    <citation type="submission" date="2019-03" db="EMBL/GenBank/DDBJ databases">
        <title>Genomic analyses of the natural microbiome of Caenorhabditis elegans.</title>
        <authorList>
            <person name="Samuel B."/>
        </authorList>
    </citation>
    <scope>NUCLEOTIDE SEQUENCE [LARGE SCALE GENOMIC DNA]</scope>
    <source>
        <strain evidence="2 3">JUb18</strain>
    </source>
</reference>